<feature type="transmembrane region" description="Helical" evidence="11">
    <location>
        <begin position="188"/>
        <end position="207"/>
    </location>
</feature>
<dbReference type="GO" id="GO:0016787">
    <property type="term" value="F:hydrolase activity"/>
    <property type="evidence" value="ECO:0007669"/>
    <property type="project" value="UniProtKB-KW"/>
</dbReference>
<keyword evidence="4" id="KW-0138">CF(0)</keyword>
<evidence type="ECO:0000256" key="9">
    <source>
        <dbReference type="ARBA" id="ARBA00023136"/>
    </source>
</evidence>
<dbReference type="Gene3D" id="1.20.120.220">
    <property type="entry name" value="ATP synthase, F0 complex, subunit A"/>
    <property type="match status" value="1"/>
</dbReference>
<evidence type="ECO:0000256" key="8">
    <source>
        <dbReference type="ARBA" id="ARBA00023065"/>
    </source>
</evidence>
<dbReference type="PROSITE" id="PS00449">
    <property type="entry name" value="ATPASE_A"/>
    <property type="match status" value="1"/>
</dbReference>
<evidence type="ECO:0000256" key="2">
    <source>
        <dbReference type="ARBA" id="ARBA00006810"/>
    </source>
</evidence>
<organism evidence="12">
    <name type="scientific">hydrothermal vent metagenome</name>
    <dbReference type="NCBI Taxonomy" id="652676"/>
    <lineage>
        <taxon>unclassified sequences</taxon>
        <taxon>metagenomes</taxon>
        <taxon>ecological metagenomes</taxon>
    </lineage>
</organism>
<comment type="similarity">
    <text evidence="2">Belongs to the ATPase A chain family.</text>
</comment>
<dbReference type="PRINTS" id="PR00123">
    <property type="entry name" value="ATPASEA"/>
</dbReference>
<dbReference type="NCBIfam" id="TIGR01131">
    <property type="entry name" value="ATP_synt_6_or_A"/>
    <property type="match status" value="1"/>
</dbReference>
<keyword evidence="3" id="KW-0813">Transport</keyword>
<sequence length="308" mass="33796">MLNTFSFMLAASDPAAHVWNHVFWKSENGYWLWSGNQGNLVLSGIILIFGMLWVSKHVSTGDEAAEGAAAYTTKNRFAHMIEVMCVYLRDEVARPLLHDRTDKLMPFLWTIFFFILVNNLLGLVPIMDVLHLLNPEWRAAHATPFGGTATQNIWVTGVLAVIAAIVFNAAAISRLGIGGYFKHMTGGAPLLVAPMIFILEFLGQIVIKPIALAVRLFANMTAGHILLATLLGFVGAVLGTGLHIQAPVTIISVVGAFAIMILEIFVAFLQAFIFMFLTAVFISLMDHHDDHGHEHEHDHAPGHEHATA</sequence>
<dbReference type="PANTHER" id="PTHR11410:SF0">
    <property type="entry name" value="ATP SYNTHASE SUBUNIT A"/>
    <property type="match status" value="1"/>
</dbReference>
<dbReference type="GO" id="GO:0045259">
    <property type="term" value="C:proton-transporting ATP synthase complex"/>
    <property type="evidence" value="ECO:0007669"/>
    <property type="project" value="UniProtKB-KW"/>
</dbReference>
<dbReference type="CDD" id="cd00310">
    <property type="entry name" value="ATP-synt_Fo_a_6"/>
    <property type="match status" value="1"/>
</dbReference>
<protein>
    <submittedName>
        <fullName evidence="12">ATP synthase F0 sector subunit a</fullName>
        <ecNumber evidence="12">3.6.3.14</ecNumber>
    </submittedName>
</protein>
<evidence type="ECO:0000313" key="12">
    <source>
        <dbReference type="EMBL" id="VAX42314.1"/>
    </source>
</evidence>
<gene>
    <name evidence="12" type="ORF">MNBD_PLANCTO03-1718</name>
</gene>
<keyword evidence="7 11" id="KW-1133">Transmembrane helix</keyword>
<feature type="transmembrane region" description="Helical" evidence="11">
    <location>
        <begin position="250"/>
        <end position="282"/>
    </location>
</feature>
<dbReference type="GO" id="GO:0046933">
    <property type="term" value="F:proton-transporting ATP synthase activity, rotational mechanism"/>
    <property type="evidence" value="ECO:0007669"/>
    <property type="project" value="TreeGrafter"/>
</dbReference>
<dbReference type="InterPro" id="IPR045083">
    <property type="entry name" value="ATP_synth_F0_asu_bact/mt"/>
</dbReference>
<feature type="transmembrane region" description="Helical" evidence="11">
    <location>
        <begin position="30"/>
        <end position="54"/>
    </location>
</feature>
<dbReference type="PANTHER" id="PTHR11410">
    <property type="entry name" value="ATP SYNTHASE SUBUNIT A"/>
    <property type="match status" value="1"/>
</dbReference>
<dbReference type="HAMAP" id="MF_01393">
    <property type="entry name" value="ATP_synth_a_bact"/>
    <property type="match status" value="1"/>
</dbReference>
<evidence type="ECO:0000256" key="4">
    <source>
        <dbReference type="ARBA" id="ARBA00022547"/>
    </source>
</evidence>
<evidence type="ECO:0000256" key="7">
    <source>
        <dbReference type="ARBA" id="ARBA00022989"/>
    </source>
</evidence>
<keyword evidence="8" id="KW-0406">Ion transport</keyword>
<dbReference type="EC" id="3.6.3.14" evidence="12"/>
<keyword evidence="12" id="KW-0378">Hydrolase</keyword>
<evidence type="ECO:0000256" key="6">
    <source>
        <dbReference type="ARBA" id="ARBA00022781"/>
    </source>
</evidence>
<evidence type="ECO:0000256" key="1">
    <source>
        <dbReference type="ARBA" id="ARBA00004141"/>
    </source>
</evidence>
<keyword evidence="5 11" id="KW-0812">Transmembrane</keyword>
<evidence type="ECO:0000256" key="3">
    <source>
        <dbReference type="ARBA" id="ARBA00022448"/>
    </source>
</evidence>
<comment type="subcellular location">
    <subcellularLocation>
        <location evidence="1">Membrane</location>
        <topology evidence="1">Multi-pass membrane protein</topology>
    </subcellularLocation>
</comment>
<proteinExistence type="inferred from homology"/>
<dbReference type="AlphaFoldDB" id="A0A3B1E065"/>
<dbReference type="InterPro" id="IPR035908">
    <property type="entry name" value="F0_ATP_A_sf"/>
</dbReference>
<evidence type="ECO:0000256" key="10">
    <source>
        <dbReference type="ARBA" id="ARBA00023310"/>
    </source>
</evidence>
<dbReference type="InterPro" id="IPR023011">
    <property type="entry name" value="ATP_synth_F0_asu_AS"/>
</dbReference>
<name>A0A3B1E065_9ZZZZ</name>
<dbReference type="Pfam" id="PF00119">
    <property type="entry name" value="ATP-synt_A"/>
    <property type="match status" value="1"/>
</dbReference>
<feature type="transmembrane region" description="Helical" evidence="11">
    <location>
        <begin position="213"/>
        <end position="238"/>
    </location>
</feature>
<evidence type="ECO:0000256" key="5">
    <source>
        <dbReference type="ARBA" id="ARBA00022692"/>
    </source>
</evidence>
<feature type="transmembrane region" description="Helical" evidence="11">
    <location>
        <begin position="107"/>
        <end position="133"/>
    </location>
</feature>
<evidence type="ECO:0000256" key="11">
    <source>
        <dbReference type="SAM" id="Phobius"/>
    </source>
</evidence>
<keyword evidence="6" id="KW-0375">Hydrogen ion transport</keyword>
<keyword evidence="10" id="KW-0066">ATP synthesis</keyword>
<keyword evidence="9 11" id="KW-0472">Membrane</keyword>
<feature type="transmembrane region" description="Helical" evidence="11">
    <location>
        <begin position="153"/>
        <end position="176"/>
    </location>
</feature>
<reference evidence="12" key="1">
    <citation type="submission" date="2018-06" db="EMBL/GenBank/DDBJ databases">
        <authorList>
            <person name="Zhirakovskaya E."/>
        </authorList>
    </citation>
    <scope>NUCLEOTIDE SEQUENCE</scope>
</reference>
<accession>A0A3B1E065</accession>
<dbReference type="SUPFAM" id="SSF81336">
    <property type="entry name" value="F1F0 ATP synthase subunit A"/>
    <property type="match status" value="1"/>
</dbReference>
<dbReference type="InterPro" id="IPR000568">
    <property type="entry name" value="ATP_synth_F0_asu"/>
</dbReference>
<dbReference type="EMBL" id="UOGK01000676">
    <property type="protein sequence ID" value="VAX42314.1"/>
    <property type="molecule type" value="Genomic_DNA"/>
</dbReference>